<keyword evidence="2" id="KW-1185">Reference proteome</keyword>
<comment type="caution">
    <text evidence="1">The sequence shown here is derived from an EMBL/GenBank/DDBJ whole genome shotgun (WGS) entry which is preliminary data.</text>
</comment>
<accession>A0A317D2K6</accession>
<evidence type="ECO:0000313" key="2">
    <source>
        <dbReference type="Proteomes" id="UP000245410"/>
    </source>
</evidence>
<gene>
    <name evidence="1" type="ORF">DKT68_13485</name>
</gene>
<organism evidence="1 2">
    <name type="scientific">Micromonospora acroterricola</name>
    <dbReference type="NCBI Taxonomy" id="2202421"/>
    <lineage>
        <taxon>Bacteria</taxon>
        <taxon>Bacillati</taxon>
        <taxon>Actinomycetota</taxon>
        <taxon>Actinomycetes</taxon>
        <taxon>Micromonosporales</taxon>
        <taxon>Micromonosporaceae</taxon>
        <taxon>Micromonospora</taxon>
    </lineage>
</organism>
<name>A0A317D2K6_9ACTN</name>
<evidence type="ECO:0000313" key="1">
    <source>
        <dbReference type="EMBL" id="PWR09068.1"/>
    </source>
</evidence>
<dbReference type="Proteomes" id="UP000245410">
    <property type="component" value="Unassembled WGS sequence"/>
</dbReference>
<protein>
    <submittedName>
        <fullName evidence="1">TIGR02677 family protein</fullName>
    </submittedName>
</protein>
<dbReference type="Pfam" id="PF09660">
    <property type="entry name" value="DUF2397"/>
    <property type="match status" value="1"/>
</dbReference>
<proteinExistence type="predicted"/>
<dbReference type="AlphaFoldDB" id="A0A317D2K6"/>
<dbReference type="OrthoDB" id="5508807at2"/>
<dbReference type="EMBL" id="QGKR01000186">
    <property type="protein sequence ID" value="PWR09068.1"/>
    <property type="molecule type" value="Genomic_DNA"/>
</dbReference>
<dbReference type="InterPro" id="IPR013493">
    <property type="entry name" value="CHP02677"/>
</dbReference>
<sequence>MRVFTSTLLADLSAGEVAASLAQLEHDGRIGVGESAIEQVVVRLKQLRKWGNLVPGRRETNARSITEFAHGSRRYQVDKLAVRVHREAEELLAIPEGAREVSRELLPAIRRGMDEIISTIGESVLAEQRQGADARVVVRQREQLAEQVTTLFLQHAELSDTVRDFYAHLGQVVARHDLNPDEIAGFRGLLVEYIQLVVEDVLRYTPPIAECLDQLGGVQSELLRLLAPTADLGEAVERARGRSESDWRGLADWFVDRPGQSSQVWALREATTKAISSLLSNVKRSTGGGGIAPGRRAELIRLAGRFDAATLWEAHTLFAHAFSLSSARHWVVLPDVDETPPSEPWWRGSKVSVSVSVSSRAEPAARGRAARIVENPLGEYAALAEAEAEARRRDAVYAELRAVADRLAEVTLSAGALDVLYDLIRRAMGHREEVDGIGEFVHSPSALRIQVEPQADARVQIRAAHGVLTLHGVAVAVSLCGQTSTARGVDG</sequence>
<reference evidence="1 2" key="1">
    <citation type="submission" date="2018-05" db="EMBL/GenBank/DDBJ databases">
        <title>Micromonospora atacamensis sp. nov., a novel actinobacteria isolated from high altitude Atacama Desert soil.</title>
        <authorList>
            <person name="Carro L."/>
            <person name="Golinska P."/>
            <person name="Klenk H.-P."/>
            <person name="Goodfellow M."/>
        </authorList>
    </citation>
    <scope>NUCLEOTIDE SEQUENCE [LARGE SCALE GENOMIC DNA]</scope>
    <source>
        <strain evidence="1 2">5R2A7</strain>
    </source>
</reference>